<dbReference type="AlphaFoldDB" id="A0A9D2BFL4"/>
<dbReference type="InterPro" id="IPR012373">
    <property type="entry name" value="Ferrdict_sens_TM"/>
</dbReference>
<reference evidence="3" key="2">
    <citation type="submission" date="2021-04" db="EMBL/GenBank/DDBJ databases">
        <authorList>
            <person name="Gilroy R."/>
        </authorList>
    </citation>
    <scope>NUCLEOTIDE SEQUENCE</scope>
    <source>
        <strain evidence="3">ChiGjej6B6-14162</strain>
    </source>
</reference>
<dbReference type="Pfam" id="PF04773">
    <property type="entry name" value="FecR"/>
    <property type="match status" value="1"/>
</dbReference>
<dbReference type="Pfam" id="PF16344">
    <property type="entry name" value="FecR_C"/>
    <property type="match status" value="1"/>
</dbReference>
<name>A0A9D2BFL4_9BACT</name>
<dbReference type="Gene3D" id="3.55.50.30">
    <property type="match status" value="1"/>
</dbReference>
<comment type="caution">
    <text evidence="3">The sequence shown here is derived from an EMBL/GenBank/DDBJ whole genome shotgun (WGS) entry which is preliminary data.</text>
</comment>
<dbReference type="InterPro" id="IPR006860">
    <property type="entry name" value="FecR"/>
</dbReference>
<dbReference type="PANTHER" id="PTHR30273:SF2">
    <property type="entry name" value="PROTEIN FECR"/>
    <property type="match status" value="1"/>
</dbReference>
<feature type="domain" description="Protein FecR C-terminal" evidence="2">
    <location>
        <begin position="242"/>
        <end position="311"/>
    </location>
</feature>
<feature type="domain" description="FecR protein" evidence="1">
    <location>
        <begin position="104"/>
        <end position="199"/>
    </location>
</feature>
<organism evidence="3 4">
    <name type="scientific">Candidatus Parabacteroides intestinipullorum</name>
    <dbReference type="NCBI Taxonomy" id="2838723"/>
    <lineage>
        <taxon>Bacteria</taxon>
        <taxon>Pseudomonadati</taxon>
        <taxon>Bacteroidota</taxon>
        <taxon>Bacteroidia</taxon>
        <taxon>Bacteroidales</taxon>
        <taxon>Tannerellaceae</taxon>
        <taxon>Parabacteroides</taxon>
    </lineage>
</organism>
<accession>A0A9D2BFL4</accession>
<dbReference type="FunFam" id="2.60.120.1440:FF:000001">
    <property type="entry name" value="Putative anti-sigma factor"/>
    <property type="match status" value="1"/>
</dbReference>
<evidence type="ECO:0000313" key="3">
    <source>
        <dbReference type="EMBL" id="HIX73677.1"/>
    </source>
</evidence>
<dbReference type="Gene3D" id="2.60.120.1440">
    <property type="match status" value="1"/>
</dbReference>
<dbReference type="GO" id="GO:0016989">
    <property type="term" value="F:sigma factor antagonist activity"/>
    <property type="evidence" value="ECO:0007669"/>
    <property type="project" value="TreeGrafter"/>
</dbReference>
<protein>
    <submittedName>
        <fullName evidence="3">FecR domain-containing protein</fullName>
    </submittedName>
</protein>
<dbReference type="EMBL" id="DXEL01000013">
    <property type="protein sequence ID" value="HIX73677.1"/>
    <property type="molecule type" value="Genomic_DNA"/>
</dbReference>
<proteinExistence type="predicted"/>
<dbReference type="PIRSF" id="PIRSF018266">
    <property type="entry name" value="FecR"/>
    <property type="match status" value="1"/>
</dbReference>
<gene>
    <name evidence="3" type="ORF">H9977_01275</name>
</gene>
<evidence type="ECO:0000313" key="4">
    <source>
        <dbReference type="Proteomes" id="UP000886740"/>
    </source>
</evidence>
<evidence type="ECO:0000259" key="2">
    <source>
        <dbReference type="Pfam" id="PF16344"/>
    </source>
</evidence>
<reference evidence="3" key="1">
    <citation type="journal article" date="2021" name="PeerJ">
        <title>Extensive microbial diversity within the chicken gut microbiome revealed by metagenomics and culture.</title>
        <authorList>
            <person name="Gilroy R."/>
            <person name="Ravi A."/>
            <person name="Getino M."/>
            <person name="Pursley I."/>
            <person name="Horton D.L."/>
            <person name="Alikhan N.F."/>
            <person name="Baker D."/>
            <person name="Gharbi K."/>
            <person name="Hall N."/>
            <person name="Watson M."/>
            <person name="Adriaenssens E.M."/>
            <person name="Foster-Nyarko E."/>
            <person name="Jarju S."/>
            <person name="Secka A."/>
            <person name="Antonio M."/>
            <person name="Oren A."/>
            <person name="Chaudhuri R.R."/>
            <person name="La Ragione R."/>
            <person name="Hildebrand F."/>
            <person name="Pallen M.J."/>
        </authorList>
    </citation>
    <scope>NUCLEOTIDE SEQUENCE</scope>
    <source>
        <strain evidence="3">ChiGjej6B6-14162</strain>
    </source>
</reference>
<evidence type="ECO:0000259" key="1">
    <source>
        <dbReference type="Pfam" id="PF04773"/>
    </source>
</evidence>
<dbReference type="PANTHER" id="PTHR30273">
    <property type="entry name" value="PERIPLASMIC SIGNAL SENSOR AND SIGMA FACTOR ACTIVATOR FECR-RELATED"/>
    <property type="match status" value="1"/>
</dbReference>
<dbReference type="Proteomes" id="UP000886740">
    <property type="component" value="Unassembled WGS sequence"/>
</dbReference>
<dbReference type="InterPro" id="IPR032508">
    <property type="entry name" value="FecR_C"/>
</dbReference>
<sequence length="313" mass="36066">MNDDLLKRYIQGEVTTEEAETVVDWLDEDESHVKEFMALHKVHDITVLNPMPQSAKEKVSRSVSLRRIMIEVVKIAAVVLLVFGSQLIWDKRGGEDETTPLYQTIYVPAGQRAELLLPDSTKVWLNAHSKLVYPIAFLKDSRSVELDGEAYFEVKRNEAAPFTVKTSKARIRVLGTEFNVIDYREEKDFEVSLLKGRVELGADGQSGSYLMKPGERVVGEAGKFVSSNIQDPDYFKWREGMICFNELPISEIMERLSLYFDVEIDLRNRQLADEHYTGKFRTKDGVEQVLRVLQLEHRFTYKRDNENNVIIIK</sequence>